<keyword evidence="3" id="KW-1185">Reference proteome</keyword>
<sequence>MLSFISKYILSCCSASSTHQGFDVLENEDELGRENLMERDPLDLLCSSPTPDSAFGPDVPCSSGCFSLSPTLLNHPPLVPLPFADRVTLGGAFCVNPGWPRWVDTSLFVLGNLISHQRDFSIFQTFFVVFQDIESGAQPPCLAVPHSLNLPITRSSWSHPMSRWCRSLLKDISCFPIQVVVFEEVEEVSVYNVTVQGLPGDDDFLNSAAGRCIDSDSEDDDSMGYRSDVDSSGSSRSGSSVRYTDSIEDLVGEDWLIHEGWVALSD</sequence>
<feature type="region of interest" description="Disordered" evidence="1">
    <location>
        <begin position="215"/>
        <end position="241"/>
    </location>
</feature>
<feature type="compositionally biased region" description="Low complexity" evidence="1">
    <location>
        <begin position="224"/>
        <end position="241"/>
    </location>
</feature>
<dbReference type="Proteomes" id="UP000076532">
    <property type="component" value="Unassembled WGS sequence"/>
</dbReference>
<accession>A0A166RFQ0</accession>
<protein>
    <submittedName>
        <fullName evidence="2">Uncharacterized protein</fullName>
    </submittedName>
</protein>
<gene>
    <name evidence="2" type="ORF">FIBSPDRAFT_947806</name>
</gene>
<proteinExistence type="predicted"/>
<evidence type="ECO:0000313" key="3">
    <source>
        <dbReference type="Proteomes" id="UP000076532"/>
    </source>
</evidence>
<name>A0A166RFQ0_9AGAM</name>
<reference evidence="2 3" key="1">
    <citation type="journal article" date="2016" name="Mol. Biol. Evol.">
        <title>Comparative Genomics of Early-Diverging Mushroom-Forming Fungi Provides Insights into the Origins of Lignocellulose Decay Capabilities.</title>
        <authorList>
            <person name="Nagy L.G."/>
            <person name="Riley R."/>
            <person name="Tritt A."/>
            <person name="Adam C."/>
            <person name="Daum C."/>
            <person name="Floudas D."/>
            <person name="Sun H."/>
            <person name="Yadav J.S."/>
            <person name="Pangilinan J."/>
            <person name="Larsson K.H."/>
            <person name="Matsuura K."/>
            <person name="Barry K."/>
            <person name="Labutti K."/>
            <person name="Kuo R."/>
            <person name="Ohm R.A."/>
            <person name="Bhattacharya S.S."/>
            <person name="Shirouzu T."/>
            <person name="Yoshinaga Y."/>
            <person name="Martin F.M."/>
            <person name="Grigoriev I.V."/>
            <person name="Hibbett D.S."/>
        </authorList>
    </citation>
    <scope>NUCLEOTIDE SEQUENCE [LARGE SCALE GENOMIC DNA]</scope>
    <source>
        <strain evidence="2 3">CBS 109695</strain>
    </source>
</reference>
<organism evidence="2 3">
    <name type="scientific">Athelia psychrophila</name>
    <dbReference type="NCBI Taxonomy" id="1759441"/>
    <lineage>
        <taxon>Eukaryota</taxon>
        <taxon>Fungi</taxon>
        <taxon>Dikarya</taxon>
        <taxon>Basidiomycota</taxon>
        <taxon>Agaricomycotina</taxon>
        <taxon>Agaricomycetes</taxon>
        <taxon>Agaricomycetidae</taxon>
        <taxon>Atheliales</taxon>
        <taxon>Atheliaceae</taxon>
        <taxon>Athelia</taxon>
    </lineage>
</organism>
<dbReference type="EMBL" id="KV417504">
    <property type="protein sequence ID" value="KZP28221.1"/>
    <property type="molecule type" value="Genomic_DNA"/>
</dbReference>
<evidence type="ECO:0000313" key="2">
    <source>
        <dbReference type="EMBL" id="KZP28221.1"/>
    </source>
</evidence>
<evidence type="ECO:0000256" key="1">
    <source>
        <dbReference type="SAM" id="MobiDB-lite"/>
    </source>
</evidence>
<dbReference type="AlphaFoldDB" id="A0A166RFQ0"/>